<evidence type="ECO:0000313" key="6">
    <source>
        <dbReference type="Proteomes" id="UP000584663"/>
    </source>
</evidence>
<accession>A0ABR6KDH4</accession>
<comment type="caution">
    <text evidence="5">The sequence shown here is derived from an EMBL/GenBank/DDBJ whole genome shotgun (WGS) entry which is preliminary data.</text>
</comment>
<feature type="domain" description="Hydantoinase/oxoprolinase N-terminal" evidence="4">
    <location>
        <begin position="20"/>
        <end position="193"/>
    </location>
</feature>
<feature type="domain" description="Hydantoinase B/oxoprolinase" evidence="3">
    <location>
        <begin position="697"/>
        <end position="1202"/>
    </location>
</feature>
<dbReference type="InterPro" id="IPR045079">
    <property type="entry name" value="Oxoprolinase-like"/>
</dbReference>
<dbReference type="InterPro" id="IPR002821">
    <property type="entry name" value="Hydantoinase_A"/>
</dbReference>
<dbReference type="Pfam" id="PF01968">
    <property type="entry name" value="Hydantoinase_A"/>
    <property type="match status" value="1"/>
</dbReference>
<name>A0ABR6KDH4_9SPHN</name>
<protein>
    <submittedName>
        <fullName evidence="5">5-oxoprolinase (ATP-hydrolyzing)</fullName>
        <ecNumber evidence="5">3.5.2.9</ecNumber>
    </submittedName>
</protein>
<dbReference type="PANTHER" id="PTHR11365:SF23">
    <property type="entry name" value="HYPOTHETICAL 5-OXOPROLINASE (EUROFUNG)-RELATED"/>
    <property type="match status" value="1"/>
</dbReference>
<evidence type="ECO:0000259" key="4">
    <source>
        <dbReference type="Pfam" id="PF05378"/>
    </source>
</evidence>
<dbReference type="Proteomes" id="UP000584663">
    <property type="component" value="Unassembled WGS sequence"/>
</dbReference>
<dbReference type="EMBL" id="JACHNX010000019">
    <property type="protein sequence ID" value="MBB4611079.1"/>
    <property type="molecule type" value="Genomic_DNA"/>
</dbReference>
<organism evidence="5 6">
    <name type="scientific">Sphingomonas yabuuchiae</name>
    <dbReference type="NCBI Taxonomy" id="172044"/>
    <lineage>
        <taxon>Bacteria</taxon>
        <taxon>Pseudomonadati</taxon>
        <taxon>Pseudomonadota</taxon>
        <taxon>Alphaproteobacteria</taxon>
        <taxon>Sphingomonadales</taxon>
        <taxon>Sphingomonadaceae</taxon>
        <taxon>Sphingomonas</taxon>
    </lineage>
</organism>
<dbReference type="InterPro" id="IPR008040">
    <property type="entry name" value="Hydant_A_N"/>
</dbReference>
<proteinExistence type="inferred from homology"/>
<gene>
    <name evidence="5" type="ORF">GGQ89_003319</name>
</gene>
<comment type="similarity">
    <text evidence="1">Belongs to the oxoprolinase family.</text>
</comment>
<keyword evidence="6" id="KW-1185">Reference proteome</keyword>
<dbReference type="GO" id="GO:0017168">
    <property type="term" value="F:5-oxoprolinase (ATP-hydrolyzing) activity"/>
    <property type="evidence" value="ECO:0007669"/>
    <property type="project" value="UniProtKB-EC"/>
</dbReference>
<feature type="domain" description="Hydantoinase A/oxoprolinase" evidence="2">
    <location>
        <begin position="214"/>
        <end position="501"/>
    </location>
</feature>
<keyword evidence="5" id="KW-0378">Hydrolase</keyword>
<dbReference type="Pfam" id="PF05378">
    <property type="entry name" value="Hydant_A_N"/>
    <property type="match status" value="1"/>
</dbReference>
<evidence type="ECO:0000256" key="1">
    <source>
        <dbReference type="ARBA" id="ARBA00010403"/>
    </source>
</evidence>
<dbReference type="PANTHER" id="PTHR11365">
    <property type="entry name" value="5-OXOPROLINASE RELATED"/>
    <property type="match status" value="1"/>
</dbReference>
<evidence type="ECO:0000313" key="5">
    <source>
        <dbReference type="EMBL" id="MBB4611079.1"/>
    </source>
</evidence>
<reference evidence="5 6" key="1">
    <citation type="submission" date="2020-08" db="EMBL/GenBank/DDBJ databases">
        <title>Genomic Encyclopedia of Type Strains, Phase IV (KMG-IV): sequencing the most valuable type-strain genomes for metagenomic binning, comparative biology and taxonomic classification.</title>
        <authorList>
            <person name="Goeker M."/>
        </authorList>
    </citation>
    <scope>NUCLEOTIDE SEQUENCE [LARGE SCALE GENOMIC DNA]</scope>
    <source>
        <strain evidence="5 6">DSM 14562</strain>
    </source>
</reference>
<evidence type="ECO:0000259" key="3">
    <source>
        <dbReference type="Pfam" id="PF02538"/>
    </source>
</evidence>
<sequence length="1205" mass="125717">MILNASTENGMQGAMTQWQFWIDRGGTFTDVVARRPDGGVITTKLLSEDPDRRYDAAEAAIRQLTGVGDGPLPPCGVRIGTTIATNALLEREGEPVLLAITRGFGDALAIGYQDRPDIFARDIRRAPPLFAEVVEIDERVTEDGQVLTPLDRDAAAASFAQAYARGLRSIAIVLMHGWKHQAHEVALAELAEAAGFTQISVSHRTAPLIRLVARGDTTLADAYLSPVLGRYVRGLEAGLGEAAAGGLLFMQSSGGLVAGEHFHGKDALLSGPAGGIVGMARTASGAGFDRVIGFDMGGTSTDVSLFAGSYDRRSDAVLAGVRVAVPMMRIDTVAAGGGSICHFDGGRLLVGPASAGAEPGPACYRRGGPLTVTDCNMILGKIQPRHFPALFGPDRNLPPDRAAAERALAALLDQVEATTGERLDPMAAAEGLVAIAVASMARAIRAVSVARGEDPASYALACFGGAGGQHACLVADALGMAQVLIHPLAGVLSAVGIGLADRSVVREATVGLPLGDDALDAALADLRAAAIAGLAEQGVDPASVRLNVLAQLRYARNDQTIGVAWDSPEAMAASFAEAHRQRFGFVGEDALIVEQLRVEAIAGGEAQDLPVPALAERTADPVDRVTMYLAGASHDVPVHAREGLAAGGVLAGPVLIIDPVSTVVVEPGWQARVLAEGTLLLERVAARRAQAAEESVDPVRLEIFAGLFMGIAEEMGAALQRSAASVNIRERLDFSCAIFDAEGGLVANAPHIPVHLGSMGESIRTVIQARGGMMREGQVYALNDPYRGGTHLPDITVVMPVFAGGDAPAFFVAARGHHADVGGTTPGSMPPDSRTLAEEGVVFDDVLIVEDGAMREQAIRDLLASGPYPARNIDQNIADLAAQVAACARGADGLRQLAAQQGQGVVTRYMGYVQAHAEAMARRMIARLSNGSFRYELDDGAVVAVRVTIDAEQGRATIDFTGTSEQRPTNFNAPLAVTRAAVLYVLRLLVDEAVPLNEGFLRPVTLIVPEGSMLNPRFPAAVVAGNVEVSQVVTDTLLGALGAMAGSQGTMNNLTFGDDSYQYYETIAGGAGAGPGHDGADAIQTHMTNSRLTDPEVLEARYPVLLEQFAIRRGSGGAGEWQGGDGTVRRLRFRHPLRAAILSNRRVVPPFGLNGGGAGQLGRNRVERADGSVQDLASTAGIDMGEGDVLVIETPGGGGFGRGVR</sequence>
<dbReference type="InterPro" id="IPR003692">
    <property type="entry name" value="Hydantoinase_B"/>
</dbReference>
<dbReference type="Pfam" id="PF02538">
    <property type="entry name" value="Hydantoinase_B"/>
    <property type="match status" value="1"/>
</dbReference>
<evidence type="ECO:0000259" key="2">
    <source>
        <dbReference type="Pfam" id="PF01968"/>
    </source>
</evidence>
<dbReference type="EC" id="3.5.2.9" evidence="5"/>